<dbReference type="InterPro" id="IPR001623">
    <property type="entry name" value="DnaJ_domain"/>
</dbReference>
<dbReference type="SMART" id="SM00382">
    <property type="entry name" value="AAA"/>
    <property type="match status" value="1"/>
</dbReference>
<evidence type="ECO:0000256" key="4">
    <source>
        <dbReference type="ARBA" id="ARBA00022840"/>
    </source>
</evidence>
<dbReference type="PROSITE" id="PS50076">
    <property type="entry name" value="DNAJ_2"/>
    <property type="match status" value="1"/>
</dbReference>
<dbReference type="GO" id="GO:0016887">
    <property type="term" value="F:ATP hydrolysis activity"/>
    <property type="evidence" value="ECO:0007669"/>
    <property type="project" value="InterPro"/>
</dbReference>
<proteinExistence type="inferred from homology"/>
<dbReference type="STRING" id="10195.A0A3M7RBB6"/>
<keyword evidence="7" id="KW-1133">Transmembrane helix</keyword>
<comment type="subcellular location">
    <subcellularLocation>
        <location evidence="1">Mitochondrion outer membrane</location>
        <topology evidence="1">Single-pass membrane protein</topology>
    </subcellularLocation>
</comment>
<keyword evidence="5" id="KW-0496">Mitochondrion</keyword>
<evidence type="ECO:0000256" key="3">
    <source>
        <dbReference type="ARBA" id="ARBA00022787"/>
    </source>
</evidence>
<dbReference type="EMBL" id="REGN01003763">
    <property type="protein sequence ID" value="RNA20883.1"/>
    <property type="molecule type" value="Genomic_DNA"/>
</dbReference>
<organism evidence="9 10">
    <name type="scientific">Brachionus plicatilis</name>
    <name type="common">Marine rotifer</name>
    <name type="synonym">Brachionus muelleri</name>
    <dbReference type="NCBI Taxonomy" id="10195"/>
    <lineage>
        <taxon>Eukaryota</taxon>
        <taxon>Metazoa</taxon>
        <taxon>Spiralia</taxon>
        <taxon>Gnathifera</taxon>
        <taxon>Rotifera</taxon>
        <taxon>Eurotatoria</taxon>
        <taxon>Monogononta</taxon>
        <taxon>Pseudotrocha</taxon>
        <taxon>Ploima</taxon>
        <taxon>Brachionidae</taxon>
        <taxon>Brachionus</taxon>
    </lineage>
</organism>
<dbReference type="GO" id="GO:0005524">
    <property type="term" value="F:ATP binding"/>
    <property type="evidence" value="ECO:0007669"/>
    <property type="project" value="UniProtKB-KW"/>
</dbReference>
<accession>A0A3M7RBB6</accession>
<dbReference type="InterPro" id="IPR036869">
    <property type="entry name" value="J_dom_sf"/>
</dbReference>
<sequence length="559" mass="64553">MQEYIYDVGEWICKLNSKFFNSISTNDSPRNVIFDPTKLKEITLPKEETSWPRPLLSSVDYIKANQKQILSLLARLLGLTISAATTYFLMKWLMRNLDPTNADKQAAKNRAEKIIKLVGMSDLDLTEHELFIASNIILSKDIECSWSDIGGLEHIIEDLRLSVIYPLKNLDNLSNPSSSLNRRSKLIQAPKGVLLFGPPGNAKTMIAKALAKESGARFINLQVSSLFDKWYGESQKRAEAVFSLASKIQPVIIFIDEIDSFLRNRRSDDHECTITIKTQFMTLWDGLCTNHNNNRILIIGATNRPEDVDPAILRRMPQMFYIGLPNEVQRLKILNVILKDENLDEDVDLEGISRRTDGFSGSDLHELCRCAAMNRFIEILKKNQELNRLEDGNTSRIRNSESTCIRQSMEDFDFFGKVNQGLDFYKILGCDRSSTTEQITTEYRIRALKLHPDKNSNKDSQNEFKILKEAKETLVDPKLREKYDFWLDGGFGMSWNEWRRFTEKSTPVFHWINKKQEPMIMSSNENNNDFTCKSEELSNFRFNSKQDDSILLKFRNYQI</sequence>
<dbReference type="PANTHER" id="PTHR45644">
    <property type="entry name" value="AAA ATPASE, PUTATIVE (AFU_ORTHOLOGUE AFUA_2G12920)-RELATED-RELATED"/>
    <property type="match status" value="1"/>
</dbReference>
<dbReference type="CDD" id="cd06257">
    <property type="entry name" value="DnaJ"/>
    <property type="match status" value="1"/>
</dbReference>
<comment type="caution">
    <text evidence="9">The sequence shown here is derived from an EMBL/GenBank/DDBJ whole genome shotgun (WGS) entry which is preliminary data.</text>
</comment>
<dbReference type="InterPro" id="IPR027417">
    <property type="entry name" value="P-loop_NTPase"/>
</dbReference>
<dbReference type="PRINTS" id="PR00625">
    <property type="entry name" value="JDOMAIN"/>
</dbReference>
<dbReference type="Pfam" id="PF00226">
    <property type="entry name" value="DnaJ"/>
    <property type="match status" value="1"/>
</dbReference>
<keyword evidence="10" id="KW-1185">Reference proteome</keyword>
<dbReference type="OrthoDB" id="10254455at2759"/>
<dbReference type="PANTHER" id="PTHR45644:SF3">
    <property type="entry name" value="FI08533P-RELATED"/>
    <property type="match status" value="1"/>
</dbReference>
<dbReference type="Gene3D" id="3.40.50.300">
    <property type="entry name" value="P-loop containing nucleotide triphosphate hydrolases"/>
    <property type="match status" value="1"/>
</dbReference>
<dbReference type="SMART" id="SM00271">
    <property type="entry name" value="DnaJ"/>
    <property type="match status" value="1"/>
</dbReference>
<dbReference type="Proteomes" id="UP000276133">
    <property type="component" value="Unassembled WGS sequence"/>
</dbReference>
<comment type="similarity">
    <text evidence="6">Belongs to the AAA ATPase family.</text>
</comment>
<dbReference type="PROSITE" id="PS00674">
    <property type="entry name" value="AAA"/>
    <property type="match status" value="1"/>
</dbReference>
<evidence type="ECO:0000259" key="8">
    <source>
        <dbReference type="PROSITE" id="PS50076"/>
    </source>
</evidence>
<feature type="transmembrane region" description="Helical" evidence="7">
    <location>
        <begin position="72"/>
        <end position="94"/>
    </location>
</feature>
<dbReference type="InterPro" id="IPR003960">
    <property type="entry name" value="ATPase_AAA_CS"/>
</dbReference>
<feature type="domain" description="J" evidence="8">
    <location>
        <begin position="423"/>
        <end position="487"/>
    </location>
</feature>
<evidence type="ECO:0000256" key="6">
    <source>
        <dbReference type="RuleBase" id="RU003651"/>
    </source>
</evidence>
<dbReference type="GO" id="GO:0005741">
    <property type="term" value="C:mitochondrial outer membrane"/>
    <property type="evidence" value="ECO:0007669"/>
    <property type="project" value="UniProtKB-SubCell"/>
</dbReference>
<keyword evidence="2 6" id="KW-0547">Nucleotide-binding</keyword>
<dbReference type="Pfam" id="PF00004">
    <property type="entry name" value="AAA"/>
    <property type="match status" value="1"/>
</dbReference>
<protein>
    <submittedName>
        <fullName evidence="9">ATPase family AAA domain-containing 1-A-like</fullName>
    </submittedName>
</protein>
<dbReference type="InterPro" id="IPR003593">
    <property type="entry name" value="AAA+_ATPase"/>
</dbReference>
<reference evidence="9 10" key="1">
    <citation type="journal article" date="2018" name="Sci. Rep.">
        <title>Genomic signatures of local adaptation to the degree of environmental predictability in rotifers.</title>
        <authorList>
            <person name="Franch-Gras L."/>
            <person name="Hahn C."/>
            <person name="Garcia-Roger E.M."/>
            <person name="Carmona M.J."/>
            <person name="Serra M."/>
            <person name="Gomez A."/>
        </authorList>
    </citation>
    <scope>NUCLEOTIDE SEQUENCE [LARGE SCALE GENOMIC DNA]</scope>
    <source>
        <strain evidence="9">HYR1</strain>
    </source>
</reference>
<keyword evidence="7" id="KW-0812">Transmembrane</keyword>
<dbReference type="SUPFAM" id="SSF52540">
    <property type="entry name" value="P-loop containing nucleoside triphosphate hydrolases"/>
    <property type="match status" value="1"/>
</dbReference>
<dbReference type="Gene3D" id="1.10.287.110">
    <property type="entry name" value="DnaJ domain"/>
    <property type="match status" value="1"/>
</dbReference>
<dbReference type="InterPro" id="IPR051701">
    <property type="entry name" value="Mito_OM_Translocase_MSP1"/>
</dbReference>
<evidence type="ECO:0000256" key="5">
    <source>
        <dbReference type="ARBA" id="ARBA00023128"/>
    </source>
</evidence>
<evidence type="ECO:0000313" key="9">
    <source>
        <dbReference type="EMBL" id="RNA20883.1"/>
    </source>
</evidence>
<evidence type="ECO:0000256" key="2">
    <source>
        <dbReference type="ARBA" id="ARBA00022741"/>
    </source>
</evidence>
<dbReference type="InterPro" id="IPR003959">
    <property type="entry name" value="ATPase_AAA_core"/>
</dbReference>
<keyword evidence="7" id="KW-0472">Membrane</keyword>
<dbReference type="GO" id="GO:0140570">
    <property type="term" value="P:extraction of mislocalized protein from mitochondrial outer membrane"/>
    <property type="evidence" value="ECO:0007669"/>
    <property type="project" value="TreeGrafter"/>
</dbReference>
<evidence type="ECO:0000313" key="10">
    <source>
        <dbReference type="Proteomes" id="UP000276133"/>
    </source>
</evidence>
<dbReference type="SUPFAM" id="SSF46565">
    <property type="entry name" value="Chaperone J-domain"/>
    <property type="match status" value="1"/>
</dbReference>
<keyword evidence="4 6" id="KW-0067">ATP-binding</keyword>
<dbReference type="Pfam" id="PF17862">
    <property type="entry name" value="AAA_lid_3"/>
    <property type="match status" value="1"/>
</dbReference>
<gene>
    <name evidence="9" type="ORF">BpHYR1_025423</name>
</gene>
<dbReference type="AlphaFoldDB" id="A0A3M7RBB6"/>
<dbReference type="InterPro" id="IPR041569">
    <property type="entry name" value="AAA_lid_3"/>
</dbReference>
<dbReference type="Gene3D" id="1.10.8.60">
    <property type="match status" value="1"/>
</dbReference>
<dbReference type="FunFam" id="3.40.50.300:FF:000538">
    <property type="entry name" value="ATPase family AAA domain-containing protein 1"/>
    <property type="match status" value="1"/>
</dbReference>
<keyword evidence="3" id="KW-1000">Mitochondrion outer membrane</keyword>
<evidence type="ECO:0000256" key="7">
    <source>
        <dbReference type="SAM" id="Phobius"/>
    </source>
</evidence>
<name>A0A3M7RBB6_BRAPC</name>
<evidence type="ECO:0000256" key="1">
    <source>
        <dbReference type="ARBA" id="ARBA00004572"/>
    </source>
</evidence>